<reference evidence="2" key="1">
    <citation type="journal article" date="2022" name="Mol. Ecol. Resour.">
        <title>The genomes of chicory, endive, great burdock and yacon provide insights into Asteraceae palaeo-polyploidization history and plant inulin production.</title>
        <authorList>
            <person name="Fan W."/>
            <person name="Wang S."/>
            <person name="Wang H."/>
            <person name="Wang A."/>
            <person name="Jiang F."/>
            <person name="Liu H."/>
            <person name="Zhao H."/>
            <person name="Xu D."/>
            <person name="Zhang Y."/>
        </authorList>
    </citation>
    <scope>NUCLEOTIDE SEQUENCE [LARGE SCALE GENOMIC DNA]</scope>
    <source>
        <strain evidence="2">cv. Niubang</strain>
    </source>
</reference>
<sequence>MTRQINHLGETPLIIAVGTNRSHRFVQNLVERIVTVGDADELWVTSYGGNNALHYAAKVGNTIDARLLVAQNLDMTRDQNHDGYTPLTSAAFHGNKETLDYLLTVTMDLVPEEKGICLYTGVAGGDLITLIIMAGFYVIPVNKGQGATKVNNFSSIFSKFTAGFWSVLQYVDLSVKKIHDLKVNNIRSSLLVNRICKIVMEKVDHELAWKIFGSAITTAVTYGTLELIEECILTYPGIIWYDVGGFNLFIAAIKQRQQRVYNLVYQMSDHKVFVATLVDHEQGDNALHIAAKLSPPHRLKLLPGAAMQMQRELQWFKEVESFIEPPYKSALNKKEKTPVMVFTEAHKDLLVEGQQWMKDTASSCTLAATLIATMTFAGALAVPGGIKDDGKPLFLRKGTFMIFMVSDAIAFFSSYTSLLMFLGVLARYAEDDFLYNLPRKVIVGLVSLFLSLLATLIAFAATLTLVLQDRIIWIAAPIVIGIGNNIVSLFIIYDLNETFYVELYVSDESNVTEVTKVQPQVTESSPTSDHTKITRLTIRKRKLQIGDTCVGGGTSTSNEVQQLAERRTKKKSDLLYVDQVKCDIPRVIRQRPVIKAWSLDKLRIREAEELANGGFGLGDFAEPYVGNVGCVDGAGTSLQGMTPKNDIQAYVNDLNETYKQLTALKTEFERTLDAASVKYPKASEITEWRQKHFVLFGIDVNSIEGQPQPGDEPNDGAEQVILGSDGKVDENREFETPTQFFQHPDVIPAVDVAIWEEMSRKKGTTSSALPLDSIPSFSLGLT</sequence>
<evidence type="ECO:0000313" key="2">
    <source>
        <dbReference type="Proteomes" id="UP001055879"/>
    </source>
</evidence>
<evidence type="ECO:0000313" key="1">
    <source>
        <dbReference type="EMBL" id="KAI3706226.1"/>
    </source>
</evidence>
<comment type="caution">
    <text evidence="1">The sequence shown here is derived from an EMBL/GenBank/DDBJ whole genome shotgun (WGS) entry which is preliminary data.</text>
</comment>
<accession>A0ACB9A9L9</accession>
<dbReference type="Proteomes" id="UP001055879">
    <property type="component" value="Linkage Group LG08"/>
</dbReference>
<reference evidence="1 2" key="2">
    <citation type="journal article" date="2022" name="Mol. Ecol. Resour.">
        <title>The genomes of chicory, endive, great burdock and yacon provide insights into Asteraceae paleo-polyploidization history and plant inulin production.</title>
        <authorList>
            <person name="Fan W."/>
            <person name="Wang S."/>
            <person name="Wang H."/>
            <person name="Wang A."/>
            <person name="Jiang F."/>
            <person name="Liu H."/>
            <person name="Zhao H."/>
            <person name="Xu D."/>
            <person name="Zhang Y."/>
        </authorList>
    </citation>
    <scope>NUCLEOTIDE SEQUENCE [LARGE SCALE GENOMIC DNA]</scope>
    <source>
        <strain evidence="2">cv. Niubang</strain>
    </source>
</reference>
<dbReference type="EMBL" id="CM042054">
    <property type="protein sequence ID" value="KAI3706226.1"/>
    <property type="molecule type" value="Genomic_DNA"/>
</dbReference>
<protein>
    <submittedName>
        <fullName evidence="1">Uncharacterized protein</fullName>
    </submittedName>
</protein>
<keyword evidence="2" id="KW-1185">Reference proteome</keyword>
<name>A0ACB9A9L9_ARCLA</name>
<proteinExistence type="predicted"/>
<gene>
    <name evidence="1" type="ORF">L6452_23823</name>
</gene>
<organism evidence="1 2">
    <name type="scientific">Arctium lappa</name>
    <name type="common">Greater burdock</name>
    <name type="synonym">Lappa major</name>
    <dbReference type="NCBI Taxonomy" id="4217"/>
    <lineage>
        <taxon>Eukaryota</taxon>
        <taxon>Viridiplantae</taxon>
        <taxon>Streptophyta</taxon>
        <taxon>Embryophyta</taxon>
        <taxon>Tracheophyta</taxon>
        <taxon>Spermatophyta</taxon>
        <taxon>Magnoliopsida</taxon>
        <taxon>eudicotyledons</taxon>
        <taxon>Gunneridae</taxon>
        <taxon>Pentapetalae</taxon>
        <taxon>asterids</taxon>
        <taxon>campanulids</taxon>
        <taxon>Asterales</taxon>
        <taxon>Asteraceae</taxon>
        <taxon>Carduoideae</taxon>
        <taxon>Cardueae</taxon>
        <taxon>Arctiinae</taxon>
        <taxon>Arctium</taxon>
    </lineage>
</organism>